<name>A0A1I6D7E5_9RHOB</name>
<evidence type="ECO:0000313" key="1">
    <source>
        <dbReference type="EMBL" id="SFR01416.1"/>
    </source>
</evidence>
<dbReference type="Proteomes" id="UP000199302">
    <property type="component" value="Unassembled WGS sequence"/>
</dbReference>
<accession>A0A1I6D7E5</accession>
<dbReference type="AlphaFoldDB" id="A0A1I6D7E5"/>
<dbReference type="OrthoDB" id="8689594at2"/>
<dbReference type="SUPFAM" id="SSF53850">
    <property type="entry name" value="Periplasmic binding protein-like II"/>
    <property type="match status" value="1"/>
</dbReference>
<dbReference type="RefSeq" id="WP_092077098.1">
    <property type="nucleotide sequence ID" value="NZ_FOYI01000002.1"/>
</dbReference>
<dbReference type="EMBL" id="FOYI01000002">
    <property type="protein sequence ID" value="SFR01416.1"/>
    <property type="molecule type" value="Genomic_DNA"/>
</dbReference>
<gene>
    <name evidence="1" type="ORF">SAMN04515673_102335</name>
</gene>
<keyword evidence="2" id="KW-1185">Reference proteome</keyword>
<organism evidence="1 2">
    <name type="scientific">Poseidonocella sedimentorum</name>
    <dbReference type="NCBI Taxonomy" id="871652"/>
    <lineage>
        <taxon>Bacteria</taxon>
        <taxon>Pseudomonadati</taxon>
        <taxon>Pseudomonadota</taxon>
        <taxon>Alphaproteobacteria</taxon>
        <taxon>Rhodobacterales</taxon>
        <taxon>Roseobacteraceae</taxon>
        <taxon>Poseidonocella</taxon>
    </lineage>
</organism>
<protein>
    <submittedName>
        <fullName evidence="1">4,5-dihydroxyphthalate decarboxylase</fullName>
    </submittedName>
</protein>
<proteinExistence type="predicted"/>
<evidence type="ECO:0000313" key="2">
    <source>
        <dbReference type="Proteomes" id="UP000199302"/>
    </source>
</evidence>
<dbReference type="STRING" id="871652.SAMN04515673_102335"/>
<reference evidence="1 2" key="1">
    <citation type="submission" date="2016-10" db="EMBL/GenBank/DDBJ databases">
        <authorList>
            <person name="de Groot N.N."/>
        </authorList>
    </citation>
    <scope>NUCLEOTIDE SEQUENCE [LARGE SCALE GENOMIC DNA]</scope>
    <source>
        <strain evidence="2">KMM 9023,NRIC 0796,JCM 17311,KCTC 23692</strain>
    </source>
</reference>
<dbReference type="Gene3D" id="3.40.190.10">
    <property type="entry name" value="Periplasmic binding protein-like II"/>
    <property type="match status" value="1"/>
</dbReference>
<sequence>MMITALLGDYPGTREMKDGLGFGAECSFLPGRPVKHFRAFIERLHIHIAEAPIMTVLMAHERAVPLALLPVVVLGGTQHRFLYSLTDGPIRHPRDLVGKRIGVRAYTVTTVVWLRDILEQDYGIARDAITWVVFEPPHVDGFVNPDNVVQAPPGANAEDMLRDGLLDAAILRADPVGDDVSPVIKAYEQAGDAWRQKHDALQINHVMTVPRAFAQQRPDLVAQFMQGLESSVARAEETPGEETLIGRDAVDRSLELAVACARRQGIITATPDLEELYRGNGLM</sequence>